<protein>
    <submittedName>
        <fullName evidence="15">Catecholate siderophore receptor</fullName>
    </submittedName>
</protein>
<keyword evidence="16" id="KW-1185">Reference proteome</keyword>
<dbReference type="AlphaFoldDB" id="A0AB37Z4U8"/>
<dbReference type="GO" id="GO:0015891">
    <property type="term" value="P:siderophore transport"/>
    <property type="evidence" value="ECO:0007669"/>
    <property type="project" value="InterPro"/>
</dbReference>
<keyword evidence="7 10" id="KW-0472">Membrane</keyword>
<keyword evidence="5 10" id="KW-0812">Transmembrane</keyword>
<evidence type="ECO:0000256" key="7">
    <source>
        <dbReference type="ARBA" id="ARBA00023136"/>
    </source>
</evidence>
<dbReference type="InterPro" id="IPR000531">
    <property type="entry name" value="Beta-barrel_TonB"/>
</dbReference>
<feature type="domain" description="TonB-dependent receptor plug" evidence="14">
    <location>
        <begin position="72"/>
        <end position="169"/>
    </location>
</feature>
<evidence type="ECO:0000256" key="2">
    <source>
        <dbReference type="ARBA" id="ARBA00009810"/>
    </source>
</evidence>
<feature type="domain" description="TonB-dependent receptor-like beta-barrel" evidence="13">
    <location>
        <begin position="248"/>
        <end position="741"/>
    </location>
</feature>
<keyword evidence="6 11" id="KW-0798">TonB box</keyword>
<dbReference type="EMBL" id="FMTL01000001">
    <property type="protein sequence ID" value="SCW43060.1"/>
    <property type="molecule type" value="Genomic_DNA"/>
</dbReference>
<comment type="subcellular location">
    <subcellularLocation>
        <location evidence="1 10">Cell outer membrane</location>
        <topology evidence="1 10">Multi-pass membrane protein</topology>
    </subcellularLocation>
</comment>
<evidence type="ECO:0000256" key="5">
    <source>
        <dbReference type="ARBA" id="ARBA00022692"/>
    </source>
</evidence>
<evidence type="ECO:0000256" key="4">
    <source>
        <dbReference type="ARBA" id="ARBA00022452"/>
    </source>
</evidence>
<dbReference type="Pfam" id="PF00593">
    <property type="entry name" value="TonB_dep_Rec_b-barrel"/>
    <property type="match status" value="1"/>
</dbReference>
<evidence type="ECO:0000259" key="14">
    <source>
        <dbReference type="Pfam" id="PF07715"/>
    </source>
</evidence>
<feature type="signal peptide" evidence="12">
    <location>
        <begin position="1"/>
        <end position="34"/>
    </location>
</feature>
<evidence type="ECO:0000256" key="10">
    <source>
        <dbReference type="PROSITE-ProRule" id="PRU01360"/>
    </source>
</evidence>
<evidence type="ECO:0000256" key="8">
    <source>
        <dbReference type="ARBA" id="ARBA00023170"/>
    </source>
</evidence>
<dbReference type="Proteomes" id="UP000242418">
    <property type="component" value="Unassembled WGS sequence"/>
</dbReference>
<comment type="similarity">
    <text evidence="2 10 11">Belongs to the TonB-dependent receptor family.</text>
</comment>
<dbReference type="PROSITE" id="PS51257">
    <property type="entry name" value="PROKAR_LIPOPROTEIN"/>
    <property type="match status" value="1"/>
</dbReference>
<gene>
    <name evidence="15" type="ORF">SAMN05216370_1175</name>
</gene>
<evidence type="ECO:0000259" key="13">
    <source>
        <dbReference type="Pfam" id="PF00593"/>
    </source>
</evidence>
<dbReference type="InterPro" id="IPR036942">
    <property type="entry name" value="Beta-barrel_TonB_sf"/>
</dbReference>
<keyword evidence="9 10" id="KW-0998">Cell outer membrane</keyword>
<dbReference type="SUPFAM" id="SSF56935">
    <property type="entry name" value="Porins"/>
    <property type="match status" value="1"/>
</dbReference>
<proteinExistence type="inferred from homology"/>
<dbReference type="GO" id="GO:0015344">
    <property type="term" value="F:siderophore uptake transmembrane transporter activity"/>
    <property type="evidence" value="ECO:0007669"/>
    <property type="project" value="TreeGrafter"/>
</dbReference>
<evidence type="ECO:0000256" key="9">
    <source>
        <dbReference type="ARBA" id="ARBA00023237"/>
    </source>
</evidence>
<sequence length="773" mass="83532">MNNYDKKRRSLPQRRLLASAIGLAIASCASHSLAADADKTPVELGSVTVKGQQDDGYKVDKASSPKQTAALLDTPQTFSVIPEALFKEQGARNLTDVLSNTPGISFNAGENGFASGTNNFSLRGFDTSGSIFIDGARDNGSYTRDVFNVESVEVAKGPAADNGRGGAGGYVNLVTKTPTLEEFIGGGISYAFDQYDSEARKRMTLDTNQVINDSTAVRLNLLLEDSGVAGREHAEKNSWGIAPSVAFGLGTDTRTIFAYEHVQMNDRPDLGVAGVALRDKLKGAGTPYDPSVWSADRDTFFGLKSDFDDTTSDALLFRIEQDLGAVSTVSNQTRLARVDRQARFTHVLDDDNNANAALVNVQRQQYDRVNTSLSNITNLSTQFSTWGIAHNLSTGLELTHEKSESLAFASQTLPGLVSVFHPDWSRSVPAALAPRDRTKVDVDTAALYVYDTLEFNPQWQLTGGLRLEQYEASISSRNLSSGAATPGDGFNDTELSLGGKLGLVYKPLPNGSLYTAYGVSTQPPGSYLSNSDISRADQGLPALIKGADPVRAHNYEIGTKWDFFDKRLSTAAALFYTVKKNVAITGLDVGQTGSATLKGYGEQAVKGLELSASGKLTDNWSVFGGIVFMDSERKHSAYLDDVRRRANAGDYGTELRTNGDELAFTPKVSGNLWTTYRLPVGLTFGLGAQHVGSSYLGRPDDAERMVANGRFGRVPSYTTFAAMASYEVNANVDVRLNIDNLTDEEYVASANWQGRRALLGDPRTLTLSTDFRF</sequence>
<dbReference type="PANTHER" id="PTHR32552:SF83">
    <property type="entry name" value="BLR3904 PROTEIN"/>
    <property type="match status" value="1"/>
</dbReference>
<keyword evidence="8 15" id="KW-0675">Receptor</keyword>
<organism evidence="15 16">
    <name type="scientific">Pseudomonas peli</name>
    <dbReference type="NCBI Taxonomy" id="592361"/>
    <lineage>
        <taxon>Bacteria</taxon>
        <taxon>Pseudomonadati</taxon>
        <taxon>Pseudomonadota</taxon>
        <taxon>Gammaproteobacteria</taxon>
        <taxon>Pseudomonadales</taxon>
        <taxon>Pseudomonadaceae</taxon>
        <taxon>Pseudomonas</taxon>
    </lineage>
</organism>
<comment type="caution">
    <text evidence="15">The sequence shown here is derived from an EMBL/GenBank/DDBJ whole genome shotgun (WGS) entry which is preliminary data.</text>
</comment>
<keyword evidence="4 10" id="KW-1134">Transmembrane beta strand</keyword>
<reference evidence="15 16" key="1">
    <citation type="submission" date="2016-10" db="EMBL/GenBank/DDBJ databases">
        <authorList>
            <person name="Varghese N."/>
            <person name="Submissions S."/>
        </authorList>
    </citation>
    <scope>NUCLEOTIDE SEQUENCE [LARGE SCALE GENOMIC DNA]</scope>
    <source>
        <strain evidence="15 16">DSM 17833</strain>
    </source>
</reference>
<dbReference type="CDD" id="cd01347">
    <property type="entry name" value="ligand_gated_channel"/>
    <property type="match status" value="1"/>
</dbReference>
<dbReference type="InterPro" id="IPR039426">
    <property type="entry name" value="TonB-dep_rcpt-like"/>
</dbReference>
<evidence type="ECO:0000256" key="3">
    <source>
        <dbReference type="ARBA" id="ARBA00022448"/>
    </source>
</evidence>
<dbReference type="InterPro" id="IPR012910">
    <property type="entry name" value="Plug_dom"/>
</dbReference>
<dbReference type="Pfam" id="PF07715">
    <property type="entry name" value="Plug"/>
    <property type="match status" value="1"/>
</dbReference>
<accession>A0AB37Z4U8</accession>
<keyword evidence="12" id="KW-0732">Signal</keyword>
<dbReference type="RefSeq" id="WP_090249247.1">
    <property type="nucleotide sequence ID" value="NZ_FMTL01000001.1"/>
</dbReference>
<evidence type="ECO:0000256" key="12">
    <source>
        <dbReference type="SAM" id="SignalP"/>
    </source>
</evidence>
<evidence type="ECO:0000313" key="16">
    <source>
        <dbReference type="Proteomes" id="UP000242418"/>
    </source>
</evidence>
<feature type="chain" id="PRO_5044189814" evidence="12">
    <location>
        <begin position="35"/>
        <end position="773"/>
    </location>
</feature>
<dbReference type="InterPro" id="IPR037066">
    <property type="entry name" value="Plug_dom_sf"/>
</dbReference>
<dbReference type="PANTHER" id="PTHR32552">
    <property type="entry name" value="FERRICHROME IRON RECEPTOR-RELATED"/>
    <property type="match status" value="1"/>
</dbReference>
<dbReference type="GO" id="GO:0038023">
    <property type="term" value="F:signaling receptor activity"/>
    <property type="evidence" value="ECO:0007669"/>
    <property type="project" value="InterPro"/>
</dbReference>
<dbReference type="InterPro" id="IPR010105">
    <property type="entry name" value="TonB_sidphr_rcpt"/>
</dbReference>
<dbReference type="Gene3D" id="2.170.130.10">
    <property type="entry name" value="TonB-dependent receptor, plug domain"/>
    <property type="match status" value="1"/>
</dbReference>
<evidence type="ECO:0000256" key="6">
    <source>
        <dbReference type="ARBA" id="ARBA00023077"/>
    </source>
</evidence>
<name>A0AB37Z4U8_9PSED</name>
<evidence type="ECO:0000313" key="15">
    <source>
        <dbReference type="EMBL" id="SCW43060.1"/>
    </source>
</evidence>
<evidence type="ECO:0000256" key="11">
    <source>
        <dbReference type="RuleBase" id="RU003357"/>
    </source>
</evidence>
<keyword evidence="3 10" id="KW-0813">Transport</keyword>
<dbReference type="Gene3D" id="2.40.170.20">
    <property type="entry name" value="TonB-dependent receptor, beta-barrel domain"/>
    <property type="match status" value="1"/>
</dbReference>
<dbReference type="PROSITE" id="PS52016">
    <property type="entry name" value="TONB_DEPENDENT_REC_3"/>
    <property type="match status" value="1"/>
</dbReference>
<evidence type="ECO:0000256" key="1">
    <source>
        <dbReference type="ARBA" id="ARBA00004571"/>
    </source>
</evidence>
<dbReference type="NCBIfam" id="TIGR01783">
    <property type="entry name" value="TonB-siderophor"/>
    <property type="match status" value="1"/>
</dbReference>
<dbReference type="GO" id="GO:0009279">
    <property type="term" value="C:cell outer membrane"/>
    <property type="evidence" value="ECO:0007669"/>
    <property type="project" value="UniProtKB-SubCell"/>
</dbReference>